<organism evidence="7 8">
    <name type="scientific">Lyophyllum shimeji</name>
    <name type="common">Hon-shimeji</name>
    <name type="synonym">Tricholoma shimeji</name>
    <dbReference type="NCBI Taxonomy" id="47721"/>
    <lineage>
        <taxon>Eukaryota</taxon>
        <taxon>Fungi</taxon>
        <taxon>Dikarya</taxon>
        <taxon>Basidiomycota</taxon>
        <taxon>Agaricomycotina</taxon>
        <taxon>Agaricomycetes</taxon>
        <taxon>Agaricomycetidae</taxon>
        <taxon>Agaricales</taxon>
        <taxon>Tricholomatineae</taxon>
        <taxon>Lyophyllaceae</taxon>
        <taxon>Lyophyllum</taxon>
    </lineage>
</organism>
<feature type="region of interest" description="Disordered" evidence="6">
    <location>
        <begin position="146"/>
        <end position="205"/>
    </location>
</feature>
<feature type="region of interest" description="Disordered" evidence="6">
    <location>
        <begin position="1"/>
        <end position="41"/>
    </location>
</feature>
<dbReference type="InterPro" id="IPR038753">
    <property type="entry name" value="NFKBIL1"/>
</dbReference>
<gene>
    <name evidence="7" type="ORF">LshimejAT787_0601120</name>
</gene>
<evidence type="ECO:0008006" key="9">
    <source>
        <dbReference type="Google" id="ProtNLM"/>
    </source>
</evidence>
<name>A0A9P3UPF7_LYOSH</name>
<keyword evidence="8" id="KW-1185">Reference proteome</keyword>
<evidence type="ECO:0000256" key="1">
    <source>
        <dbReference type="ARBA" id="ARBA00004123"/>
    </source>
</evidence>
<keyword evidence="5" id="KW-0539">Nucleus</keyword>
<comment type="subcellular location">
    <subcellularLocation>
        <location evidence="1">Nucleus</location>
    </subcellularLocation>
</comment>
<sequence length="359" mass="39748">MCASSSTSPAVSPHARRDNLFHPTTFATPTAGPSTTTSTLTSTLPHASCALFEFDPPTATSASASSPGKLTIHTPTSPSPSPAVALWTSNASTKPARRYRPPEEPLGPTPSPPRAVPYPPSYGMGYLAFPPAGPSPKSEVLPHLQADEEEAERQRQRRQERERTELELERERERERQAEAEARARARTEKARQEAEAEARRGEEAWVRSGGVLRDARGRRDLARTEAVRAELRLRDWEERVRARWEAYEGGWRALLGAGAGAGAGEVRFRDIPWPAAVDGEEMEVGDLTPGRVEEFLLEGLRVRGCTVTRRERVRSSLLRWHPDKMTGVLARVVQEDVEKVREGIRAITECLQALNART</sequence>
<feature type="compositionally biased region" description="Polar residues" evidence="6">
    <location>
        <begin position="1"/>
        <end position="10"/>
    </location>
</feature>
<feature type="compositionally biased region" description="Low complexity" evidence="6">
    <location>
        <begin position="21"/>
        <end position="41"/>
    </location>
</feature>
<evidence type="ECO:0000256" key="5">
    <source>
        <dbReference type="ARBA" id="ARBA00023242"/>
    </source>
</evidence>
<evidence type="ECO:0000313" key="7">
    <source>
        <dbReference type="EMBL" id="GLB38950.1"/>
    </source>
</evidence>
<feature type="compositionally biased region" description="Pro residues" evidence="6">
    <location>
        <begin position="104"/>
        <end position="117"/>
    </location>
</feature>
<dbReference type="GO" id="GO:0005634">
    <property type="term" value="C:nucleus"/>
    <property type="evidence" value="ECO:0007669"/>
    <property type="project" value="UniProtKB-SubCell"/>
</dbReference>
<keyword evidence="3" id="KW-0677">Repeat</keyword>
<keyword evidence="4" id="KW-0040">ANK repeat</keyword>
<dbReference type="GO" id="GO:0043124">
    <property type="term" value="P:negative regulation of canonical NF-kappaB signal transduction"/>
    <property type="evidence" value="ECO:0007669"/>
    <property type="project" value="InterPro"/>
</dbReference>
<evidence type="ECO:0000256" key="4">
    <source>
        <dbReference type="ARBA" id="ARBA00023043"/>
    </source>
</evidence>
<reference evidence="7" key="1">
    <citation type="submission" date="2022-07" db="EMBL/GenBank/DDBJ databases">
        <title>The genome of Lyophyllum shimeji provides insight into the initial evolution of ectomycorrhizal fungal genome.</title>
        <authorList>
            <person name="Kobayashi Y."/>
            <person name="Shibata T."/>
            <person name="Hirakawa H."/>
            <person name="Shigenobu S."/>
            <person name="Nishiyama T."/>
            <person name="Yamada A."/>
            <person name="Hasebe M."/>
            <person name="Kawaguchi M."/>
        </authorList>
    </citation>
    <scope>NUCLEOTIDE SEQUENCE</scope>
    <source>
        <strain evidence="7">AT787</strain>
    </source>
</reference>
<evidence type="ECO:0000313" key="8">
    <source>
        <dbReference type="Proteomes" id="UP001063166"/>
    </source>
</evidence>
<dbReference type="OrthoDB" id="3241983at2759"/>
<proteinExistence type="predicted"/>
<comment type="caution">
    <text evidence="7">The sequence shown here is derived from an EMBL/GenBank/DDBJ whole genome shotgun (WGS) entry which is preliminary data.</text>
</comment>
<evidence type="ECO:0000256" key="2">
    <source>
        <dbReference type="ARBA" id="ARBA00022553"/>
    </source>
</evidence>
<dbReference type="EMBL" id="BRPK01000006">
    <property type="protein sequence ID" value="GLB38950.1"/>
    <property type="molecule type" value="Genomic_DNA"/>
</dbReference>
<evidence type="ECO:0000256" key="3">
    <source>
        <dbReference type="ARBA" id="ARBA00022737"/>
    </source>
</evidence>
<protein>
    <recommendedName>
        <fullName evidence="9">J domain-containing protein</fullName>
    </recommendedName>
</protein>
<feature type="compositionally biased region" description="Low complexity" evidence="6">
    <location>
        <begin position="56"/>
        <end position="67"/>
    </location>
</feature>
<dbReference type="AlphaFoldDB" id="A0A9P3UPF7"/>
<keyword evidence="2" id="KW-0597">Phosphoprotein</keyword>
<dbReference type="PANTHER" id="PTHR15263:SF1">
    <property type="entry name" value="NF-KAPPA-B INHIBITOR-LIKE PROTEIN 1"/>
    <property type="match status" value="1"/>
</dbReference>
<dbReference type="Proteomes" id="UP001063166">
    <property type="component" value="Unassembled WGS sequence"/>
</dbReference>
<dbReference type="PANTHER" id="PTHR15263">
    <property type="entry name" value="I-KAPPA-B-LIKE PROTEIN IKBL"/>
    <property type="match status" value="1"/>
</dbReference>
<feature type="region of interest" description="Disordered" evidence="6">
    <location>
        <begin position="56"/>
        <end position="117"/>
    </location>
</feature>
<accession>A0A9P3UPF7</accession>
<evidence type="ECO:0000256" key="6">
    <source>
        <dbReference type="SAM" id="MobiDB-lite"/>
    </source>
</evidence>
<feature type="compositionally biased region" description="Basic and acidic residues" evidence="6">
    <location>
        <begin position="152"/>
        <end position="205"/>
    </location>
</feature>